<gene>
    <name evidence="1" type="ORF">DLM85_09805</name>
</gene>
<protein>
    <submittedName>
        <fullName evidence="1">N-acetyltransferase</fullName>
    </submittedName>
</protein>
<evidence type="ECO:0000313" key="2">
    <source>
        <dbReference type="Proteomes" id="UP000248553"/>
    </source>
</evidence>
<dbReference type="OrthoDB" id="9811523at2"/>
<dbReference type="GO" id="GO:0005737">
    <property type="term" value="C:cytoplasm"/>
    <property type="evidence" value="ECO:0007669"/>
    <property type="project" value="TreeGrafter"/>
</dbReference>
<proteinExistence type="predicted"/>
<dbReference type="GO" id="GO:0008999">
    <property type="term" value="F:protein-N-terminal-alanine acetyltransferase activity"/>
    <property type="evidence" value="ECO:0007669"/>
    <property type="project" value="TreeGrafter"/>
</dbReference>
<name>A0A328BPB3_9BACT</name>
<dbReference type="EMBL" id="QHKM01000002">
    <property type="protein sequence ID" value="RAK68311.1"/>
    <property type="molecule type" value="Genomic_DNA"/>
</dbReference>
<dbReference type="Proteomes" id="UP000248553">
    <property type="component" value="Unassembled WGS sequence"/>
</dbReference>
<dbReference type="PANTHER" id="PTHR43441">
    <property type="entry name" value="RIBOSOMAL-PROTEIN-SERINE ACETYLTRANSFERASE"/>
    <property type="match status" value="1"/>
</dbReference>
<dbReference type="PANTHER" id="PTHR43441:SF11">
    <property type="entry name" value="RIBOSOMAL-PROTEIN-SERINE ACETYLTRANSFERASE"/>
    <property type="match status" value="1"/>
</dbReference>
<organism evidence="1 2">
    <name type="scientific">Hymenobacter edaphi</name>
    <dbReference type="NCBI Taxonomy" id="2211146"/>
    <lineage>
        <taxon>Bacteria</taxon>
        <taxon>Pseudomonadati</taxon>
        <taxon>Bacteroidota</taxon>
        <taxon>Cytophagia</taxon>
        <taxon>Cytophagales</taxon>
        <taxon>Hymenobacteraceae</taxon>
        <taxon>Hymenobacter</taxon>
    </lineage>
</organism>
<dbReference type="InterPro" id="IPR016181">
    <property type="entry name" value="Acyl_CoA_acyltransferase"/>
</dbReference>
<dbReference type="Gene3D" id="3.40.630.30">
    <property type="match status" value="1"/>
</dbReference>
<comment type="caution">
    <text evidence="1">The sequence shown here is derived from an EMBL/GenBank/DDBJ whole genome shotgun (WGS) entry which is preliminary data.</text>
</comment>
<accession>A0A328BPB3</accession>
<dbReference type="InterPro" id="IPR051908">
    <property type="entry name" value="Ribosomal_N-acetyltransferase"/>
</dbReference>
<keyword evidence="1" id="KW-0808">Transferase</keyword>
<reference evidence="2" key="1">
    <citation type="submission" date="2018-05" db="EMBL/GenBank/DDBJ databases">
        <authorList>
            <person name="Nie L."/>
        </authorList>
    </citation>
    <scope>NUCLEOTIDE SEQUENCE [LARGE SCALE GENOMIC DNA]</scope>
    <source>
        <strain evidence="2">NL</strain>
    </source>
</reference>
<keyword evidence="2" id="KW-1185">Reference proteome</keyword>
<dbReference type="GO" id="GO:1990189">
    <property type="term" value="F:protein N-terminal-serine acetyltransferase activity"/>
    <property type="evidence" value="ECO:0007669"/>
    <property type="project" value="TreeGrafter"/>
</dbReference>
<dbReference type="RefSeq" id="WP_111477924.1">
    <property type="nucleotide sequence ID" value="NZ_QHKM01000002.1"/>
</dbReference>
<dbReference type="SUPFAM" id="SSF55729">
    <property type="entry name" value="Acyl-CoA N-acyltransferases (Nat)"/>
    <property type="match status" value="1"/>
</dbReference>
<sequence>MIPTFRALQSDGITLHLINEDNLADIAALFQGHADSHAMLDELFRSYLPQYDRQGRRTNFGFYSTLGAELAGLTLLTVDSWEERSGSTGADVFEHMRGRGVTPRSKPHLFYLAFELLGLNRVATGFRVSNHASRRSIEKTPGFQYEGRMRESGLNDAGEFEDELLYAILRRDWQQLYDPAAVQVLP</sequence>
<evidence type="ECO:0000313" key="1">
    <source>
        <dbReference type="EMBL" id="RAK68311.1"/>
    </source>
</evidence>
<dbReference type="AlphaFoldDB" id="A0A328BPB3"/>